<organism evidence="9 10">
    <name type="scientific">Mortierella isabellina</name>
    <name type="common">Filamentous fungus</name>
    <name type="synonym">Umbelopsis isabellina</name>
    <dbReference type="NCBI Taxonomy" id="91625"/>
    <lineage>
        <taxon>Eukaryota</taxon>
        <taxon>Fungi</taxon>
        <taxon>Fungi incertae sedis</taxon>
        <taxon>Mucoromycota</taxon>
        <taxon>Mucoromycotina</taxon>
        <taxon>Umbelopsidomycetes</taxon>
        <taxon>Umbelopsidales</taxon>
        <taxon>Umbelopsidaceae</taxon>
        <taxon>Umbelopsis</taxon>
    </lineage>
</organism>
<name>A0A8H7PGC1_MORIS</name>
<dbReference type="AlphaFoldDB" id="A0A8H7PGC1"/>
<evidence type="ECO:0000256" key="3">
    <source>
        <dbReference type="ARBA" id="ARBA00023242"/>
    </source>
</evidence>
<dbReference type="SUPFAM" id="SSF51998">
    <property type="entry name" value="PFL-like glycyl radical enzymes"/>
    <property type="match status" value="1"/>
</dbReference>
<evidence type="ECO:0000256" key="5">
    <source>
        <dbReference type="ARBA" id="ARBA00033464"/>
    </source>
</evidence>
<dbReference type="GO" id="GO:0032299">
    <property type="term" value="C:ribonuclease H2 complex"/>
    <property type="evidence" value="ECO:0007669"/>
    <property type="project" value="InterPro"/>
</dbReference>
<dbReference type="Gene3D" id="2.20.25.530">
    <property type="match status" value="1"/>
</dbReference>
<dbReference type="OrthoDB" id="10263808at2759"/>
<keyword evidence="3" id="KW-0539">Nucleus</keyword>
<evidence type="ECO:0000313" key="9">
    <source>
        <dbReference type="EMBL" id="KAG2172801.1"/>
    </source>
</evidence>
<dbReference type="InterPro" id="IPR019024">
    <property type="entry name" value="RNase_H2_suB_wHTH"/>
</dbReference>
<dbReference type="InterPro" id="IPR007841">
    <property type="entry name" value="UPF0210"/>
</dbReference>
<dbReference type="GO" id="GO:0005634">
    <property type="term" value="C:nucleus"/>
    <property type="evidence" value="ECO:0007669"/>
    <property type="project" value="UniProtKB-SubCell"/>
</dbReference>
<gene>
    <name evidence="9" type="ORF">INT43_000148</name>
</gene>
<dbReference type="Pfam" id="PF09468">
    <property type="entry name" value="RNase_H2-Ydr279"/>
    <property type="match status" value="1"/>
</dbReference>
<evidence type="ECO:0000256" key="6">
    <source>
        <dbReference type="SAM" id="MobiDB-lite"/>
    </source>
</evidence>
<evidence type="ECO:0000259" key="8">
    <source>
        <dbReference type="Pfam" id="PF17745"/>
    </source>
</evidence>
<evidence type="ECO:0000313" key="10">
    <source>
        <dbReference type="Proteomes" id="UP000654370"/>
    </source>
</evidence>
<dbReference type="Proteomes" id="UP000654370">
    <property type="component" value="Unassembled WGS sequence"/>
</dbReference>
<feature type="domain" description="Rnh202 triple barrel" evidence="8">
    <location>
        <begin position="2"/>
        <end position="55"/>
    </location>
</feature>
<dbReference type="PANTHER" id="PTHR37560">
    <property type="entry name" value="UPF0210 PROTEIN SPR0218"/>
    <property type="match status" value="1"/>
</dbReference>
<evidence type="ECO:0000259" key="7">
    <source>
        <dbReference type="Pfam" id="PF09468"/>
    </source>
</evidence>
<dbReference type="Gene3D" id="1.10.20.120">
    <property type="match status" value="1"/>
</dbReference>
<proteinExistence type="predicted"/>
<accession>A0A8H7PGC1</accession>
<evidence type="ECO:0000256" key="2">
    <source>
        <dbReference type="ARBA" id="ARBA00019062"/>
    </source>
</evidence>
<protein>
    <recommendedName>
        <fullName evidence="2">Ribonuclease H2 subunit B</fullName>
    </recommendedName>
    <alternativeName>
        <fullName evidence="5">Ribonuclease HI subunit B</fullName>
    </alternativeName>
</protein>
<dbReference type="Pfam" id="PF17745">
    <property type="entry name" value="Ydr279_N"/>
    <property type="match status" value="1"/>
</dbReference>
<feature type="domain" description="Ribonuclease H2 subunit B wHTH" evidence="7">
    <location>
        <begin position="58"/>
        <end position="198"/>
    </location>
</feature>
<evidence type="ECO:0000256" key="4">
    <source>
        <dbReference type="ARBA" id="ARBA00024778"/>
    </source>
</evidence>
<dbReference type="Gene3D" id="3.20.70.20">
    <property type="match status" value="1"/>
</dbReference>
<dbReference type="InterPro" id="IPR041195">
    <property type="entry name" value="Rnh202_N"/>
</dbReference>
<feature type="region of interest" description="Disordered" evidence="6">
    <location>
        <begin position="238"/>
        <end position="258"/>
    </location>
</feature>
<dbReference type="EMBL" id="JAEPQZ010000016">
    <property type="protein sequence ID" value="KAG2172801.1"/>
    <property type="molecule type" value="Genomic_DNA"/>
</dbReference>
<dbReference type="Pfam" id="PF05167">
    <property type="entry name" value="DUF711"/>
    <property type="match status" value="1"/>
</dbReference>
<keyword evidence="10" id="KW-1185">Reference proteome</keyword>
<dbReference type="CDD" id="cd09270">
    <property type="entry name" value="RNase_H2-B"/>
    <property type="match status" value="1"/>
</dbReference>
<dbReference type="PANTHER" id="PTHR37560:SF2">
    <property type="entry name" value="DUF711 DOMAIN-CONTAINING PROTEIN"/>
    <property type="match status" value="1"/>
</dbReference>
<evidence type="ECO:0000256" key="1">
    <source>
        <dbReference type="ARBA" id="ARBA00004123"/>
    </source>
</evidence>
<dbReference type="InterPro" id="IPR040456">
    <property type="entry name" value="RNase_H2_suB"/>
</dbReference>
<sequence>MQLPHPRTGENGRYVVQADGAMLEIQKIEADHKQSWFIGNSVQKDGVLYMMTPVDPLFVLLPVLDQIRQKTGESEGRFVQVDDVLHGQDDAKYRALHHLNRIPGLTEQMQHLCDKQEFTPGMYSYRLNQDKTLQWLRLKVESISNNIQHIPVLLQFAKEQLFDIEAPETNDRIKDDAYIWTGIQVVTEYLPTTWETRLTQSYNAFSLGELEKQVEEHKKKVELEMQNYCTTNPAEYTKVKREGSNESDQSTKKSKLSAGQRTLAKANIKGMKSLTSFFGKKQVWEPLLQKGLDVIAQAKHLLETAGYEVQTTRIATNAFPEFTTNDTVKESCILLDQICSDRGRHNDVECWAYFRSTNDSAHPRPDLDIDIVYCQSTKHLSASSSIPIQDNGIINRRFAVEGAKVMQEIGQASPDLNFRFCVAANTKPGIPFFPVGYGPSYNKDTQSVTFALGLECSDLVVDAFARAKTHSDKFQDASEANAVLWERAAEELKSAFEGACIPLEKLMQSNDTSAFYTGIDVSVAPSCGADSIKTSLTTAYESIIPKFGGAGTLSISALITGVLKKLNVLKCGYSGLMLPIMEDPGLAARFADGSYSVQEVLLYSTVCGCGLDCVPIAGDTTLDALANLLADTATLAHRLNKPLSARIFPLPELTENMHTQFENPLLVNTRVVKLE</sequence>
<comment type="caution">
    <text evidence="9">The sequence shown here is derived from an EMBL/GenBank/DDBJ whole genome shotgun (WGS) entry which is preliminary data.</text>
</comment>
<reference evidence="9" key="1">
    <citation type="submission" date="2020-12" db="EMBL/GenBank/DDBJ databases">
        <title>Metabolic potential, ecology and presence of endohyphal bacteria is reflected in genomic diversity of Mucoromycotina.</title>
        <authorList>
            <person name="Muszewska A."/>
            <person name="Okrasinska A."/>
            <person name="Steczkiewicz K."/>
            <person name="Drgas O."/>
            <person name="Orlowska M."/>
            <person name="Perlinska-Lenart U."/>
            <person name="Aleksandrzak-Piekarczyk T."/>
            <person name="Szatraj K."/>
            <person name="Zielenkiewicz U."/>
            <person name="Pilsyk S."/>
            <person name="Malc E."/>
            <person name="Mieczkowski P."/>
            <person name="Kruszewska J.S."/>
            <person name="Biernat P."/>
            <person name="Pawlowska J."/>
        </authorList>
    </citation>
    <scope>NUCLEOTIDE SEQUENCE</scope>
    <source>
        <strain evidence="9">WA0000067209</strain>
    </source>
</reference>
<comment type="subcellular location">
    <subcellularLocation>
        <location evidence="1">Nucleus</location>
    </subcellularLocation>
</comment>
<comment type="function">
    <text evidence="4">Non catalytic subunit of RNase H2, an endonuclease that specifically degrades the RNA of RNA:DNA hybrids. Participates in DNA replication, possibly by mediating the removal of lagging-strand Okazaki fragment RNA primers during DNA replication. Mediates the excision of single ribonucleotides from DNA:RNA duplexes.</text>
</comment>